<dbReference type="GO" id="GO:0016020">
    <property type="term" value="C:membrane"/>
    <property type="evidence" value="ECO:0007669"/>
    <property type="project" value="UniProtKB-SubCell"/>
</dbReference>
<evidence type="ECO:0000256" key="6">
    <source>
        <dbReference type="SAM" id="Phobius"/>
    </source>
</evidence>
<dbReference type="STRING" id="41431.PCC8801_3549"/>
<evidence type="ECO:0000256" key="3">
    <source>
        <dbReference type="ARBA" id="ARBA00022692"/>
    </source>
</evidence>
<evidence type="ECO:0000313" key="7">
    <source>
        <dbReference type="EMBL" id="ACK67513.1"/>
    </source>
</evidence>
<dbReference type="RefSeq" id="WP_012596771.1">
    <property type="nucleotide sequence ID" value="NC_011726.1"/>
</dbReference>
<dbReference type="GO" id="GO:0015627">
    <property type="term" value="C:type II protein secretion system complex"/>
    <property type="evidence" value="ECO:0007669"/>
    <property type="project" value="InterPro"/>
</dbReference>
<dbReference type="GO" id="GO:0015628">
    <property type="term" value="P:protein secretion by the type II secretion system"/>
    <property type="evidence" value="ECO:0007669"/>
    <property type="project" value="InterPro"/>
</dbReference>
<feature type="transmembrane region" description="Helical" evidence="6">
    <location>
        <begin position="35"/>
        <end position="56"/>
    </location>
</feature>
<proteinExistence type="predicted"/>
<evidence type="ECO:0000256" key="4">
    <source>
        <dbReference type="ARBA" id="ARBA00022989"/>
    </source>
</evidence>
<dbReference type="InterPro" id="IPR000983">
    <property type="entry name" value="Bac_GSPG_pilin"/>
</dbReference>
<dbReference type="HOGENOM" id="CLU_1465915_0_0_3"/>
<accession>B7K1H1</accession>
<keyword evidence="3 6" id="KW-0812">Transmembrane</keyword>
<reference evidence="8" key="1">
    <citation type="journal article" date="2011" name="MBio">
        <title>Novel metabolic attributes of the genus Cyanothece, comprising a group of unicellular nitrogen-fixing Cyanobacteria.</title>
        <authorList>
            <person name="Bandyopadhyay A."/>
            <person name="Elvitigala T."/>
            <person name="Welsh E."/>
            <person name="Stockel J."/>
            <person name="Liberton M."/>
            <person name="Min H."/>
            <person name="Sherman L.A."/>
            <person name="Pakrasi H.B."/>
        </authorList>
    </citation>
    <scope>NUCLEOTIDE SEQUENCE [LARGE SCALE GENOMIC DNA]</scope>
    <source>
        <strain evidence="8">PCC 8801</strain>
    </source>
</reference>
<evidence type="ECO:0000313" key="8">
    <source>
        <dbReference type="Proteomes" id="UP000008204"/>
    </source>
</evidence>
<protein>
    <submittedName>
        <fullName evidence="7">Type 4 prepilin-like protein</fullName>
    </submittedName>
</protein>
<sequence length="177" mass="19653">MSRFNGLYLAYLISLSKHSHKLTKNPNNGFTLLELLISVVIIGVLAAIAIPSYVAIVDNARYAEAKIQMGCLKGELEGYRIEYGYFPDDVNNNTVPTGIECFYRQNSMQVPFNSRYDYENWSVSGGCVIQITFFGKNGVRNTLANTNAYQAPGFHKFTTNDDLILSLGVQEPSVCSS</sequence>
<evidence type="ECO:0000256" key="1">
    <source>
        <dbReference type="ARBA" id="ARBA00004167"/>
    </source>
</evidence>
<dbReference type="PANTHER" id="PTHR30093">
    <property type="entry name" value="GENERAL SECRETION PATHWAY PROTEIN G"/>
    <property type="match status" value="1"/>
</dbReference>
<dbReference type="eggNOG" id="COG2165">
    <property type="taxonomic scope" value="Bacteria"/>
</dbReference>
<evidence type="ECO:0000256" key="5">
    <source>
        <dbReference type="ARBA" id="ARBA00023136"/>
    </source>
</evidence>
<dbReference type="AlphaFoldDB" id="B7K1H1"/>
<dbReference type="InterPro" id="IPR045584">
    <property type="entry name" value="Pilin-like"/>
</dbReference>
<dbReference type="NCBIfam" id="TIGR02532">
    <property type="entry name" value="IV_pilin_GFxxxE"/>
    <property type="match status" value="1"/>
</dbReference>
<keyword evidence="4 6" id="KW-1133">Transmembrane helix</keyword>
<comment type="subcellular location">
    <subcellularLocation>
        <location evidence="1">Membrane</location>
        <topology evidence="1">Single-pass membrane protein</topology>
    </subcellularLocation>
</comment>
<dbReference type="EMBL" id="CP001287">
    <property type="protein sequence ID" value="ACK67513.1"/>
    <property type="molecule type" value="Genomic_DNA"/>
</dbReference>
<dbReference type="KEGG" id="cyp:PCC8801_3549"/>
<evidence type="ECO:0000256" key="2">
    <source>
        <dbReference type="ARBA" id="ARBA00022481"/>
    </source>
</evidence>
<dbReference type="Pfam" id="PF07963">
    <property type="entry name" value="N_methyl"/>
    <property type="match status" value="1"/>
</dbReference>
<keyword evidence="8" id="KW-1185">Reference proteome</keyword>
<dbReference type="OrthoDB" id="427323at2"/>
<dbReference type="Proteomes" id="UP000008204">
    <property type="component" value="Chromosome"/>
</dbReference>
<keyword evidence="2" id="KW-0488">Methylation</keyword>
<organism evidence="7 8">
    <name type="scientific">Rippkaea orientalis (strain PCC 8801 / RF-1)</name>
    <name type="common">Cyanothece sp. (strain PCC 8801)</name>
    <dbReference type="NCBI Taxonomy" id="41431"/>
    <lineage>
        <taxon>Bacteria</taxon>
        <taxon>Bacillati</taxon>
        <taxon>Cyanobacteriota</taxon>
        <taxon>Cyanophyceae</taxon>
        <taxon>Oscillatoriophycideae</taxon>
        <taxon>Chroococcales</taxon>
        <taxon>Aphanothecaceae</taxon>
        <taxon>Rippkaea</taxon>
        <taxon>Rippkaea orientalis</taxon>
    </lineage>
</organism>
<name>B7K1H1_RIPO1</name>
<gene>
    <name evidence="7" type="ordered locus">PCC8801_3549</name>
</gene>
<keyword evidence="5 6" id="KW-0472">Membrane</keyword>
<dbReference type="PRINTS" id="PR00813">
    <property type="entry name" value="BCTERIALGSPG"/>
</dbReference>
<dbReference type="SUPFAM" id="SSF54523">
    <property type="entry name" value="Pili subunits"/>
    <property type="match status" value="1"/>
</dbReference>
<dbReference type="PANTHER" id="PTHR30093:SF44">
    <property type="entry name" value="TYPE II SECRETION SYSTEM CORE PROTEIN G"/>
    <property type="match status" value="1"/>
</dbReference>
<dbReference type="Gene3D" id="3.30.700.10">
    <property type="entry name" value="Glycoprotein, Type 4 Pilin"/>
    <property type="match status" value="1"/>
</dbReference>
<dbReference type="InterPro" id="IPR012902">
    <property type="entry name" value="N_methyl_site"/>
</dbReference>